<dbReference type="EMBL" id="HBEO01006664">
    <property type="protein sequence ID" value="CAD8473387.1"/>
    <property type="molecule type" value="Transcribed_RNA"/>
</dbReference>
<sequence>MAGIRLHVFLRWNIATSFICLLACRPVEAAAPFFDPQNPTDFFSATEKFSVEIKVADPDPSSTAAGQILNATLISYHARSALYFPFGDNAFDGVLQYSISLNPPQSNRSNILLSLEFNRTSRMDIVPMPHWYVCLQVLDGSQSQAQSCFKFHVPVKPRIAQNCKLQGNGLFQRNPMSDTRCALNALQSSSKIGVGQSFEAFAYFEDLTSDGTETCALCDRLTITVRSDPGLPNNLLLGPSYGGPESTHWPSTRSNLVGVYYGVGAIQESYQYLYSRRILFKPDIEQVGLKYDLCLNATEHHSSALGSFPAASAEQCFTLEVVRPDLKLFEQPRSDLNLNPAAPINITVHSRCRYSWKFAMSDKNDLNFRLTEPEAGYQRGHYTPNLSVDQLEMTLPGSSLARKEKVLLCSDFSSVNCPVKDKFNLTIQYLDWTVPGGLEARDFGVCFDMSDEVYMLGKQLVGCINFHVEKCKTCVSPVDSLYSLAIDYQTDWLQLWGANSMIRDPMHITETQVLNLGPLLEVYTPHSVDVVIKRFRMNETSFRRLNPDIAGSVVLPGMQICLAPLVCLQGV</sequence>
<feature type="signal peptide" evidence="1">
    <location>
        <begin position="1"/>
        <end position="29"/>
    </location>
</feature>
<organism evidence="3">
    <name type="scientific">Hanusia phi</name>
    <dbReference type="NCBI Taxonomy" id="3032"/>
    <lineage>
        <taxon>Eukaryota</taxon>
        <taxon>Cryptophyceae</taxon>
        <taxon>Pyrenomonadales</taxon>
        <taxon>Geminigeraceae</taxon>
        <taxon>Hanusia</taxon>
    </lineage>
</organism>
<gene>
    <name evidence="3" type="ORF">HPHI1048_LOCUS4698</name>
</gene>
<protein>
    <recommendedName>
        <fullName evidence="2">LysM domain-containing protein</fullName>
    </recommendedName>
</protein>
<dbReference type="AlphaFoldDB" id="A0A7S0E3F6"/>
<dbReference type="Pfam" id="PF01476">
    <property type="entry name" value="LysM"/>
    <property type="match status" value="1"/>
</dbReference>
<reference evidence="3" key="1">
    <citation type="submission" date="2021-01" db="EMBL/GenBank/DDBJ databases">
        <authorList>
            <person name="Corre E."/>
            <person name="Pelletier E."/>
            <person name="Niang G."/>
            <person name="Scheremetjew M."/>
            <person name="Finn R."/>
            <person name="Kale V."/>
            <person name="Holt S."/>
            <person name="Cochrane G."/>
            <person name="Meng A."/>
            <person name="Brown T."/>
            <person name="Cohen L."/>
        </authorList>
    </citation>
    <scope>NUCLEOTIDE SEQUENCE</scope>
    <source>
        <strain evidence="3">CCMP325</strain>
    </source>
</reference>
<dbReference type="InterPro" id="IPR018392">
    <property type="entry name" value="LysM"/>
</dbReference>
<accession>A0A7S0E3F6</accession>
<evidence type="ECO:0000313" key="3">
    <source>
        <dbReference type="EMBL" id="CAD8473387.1"/>
    </source>
</evidence>
<proteinExistence type="predicted"/>
<feature type="chain" id="PRO_5031554566" description="LysM domain-containing protein" evidence="1">
    <location>
        <begin position="30"/>
        <end position="571"/>
    </location>
</feature>
<keyword evidence="1" id="KW-0732">Signal</keyword>
<evidence type="ECO:0000256" key="1">
    <source>
        <dbReference type="SAM" id="SignalP"/>
    </source>
</evidence>
<name>A0A7S0E3F6_9CRYP</name>
<evidence type="ECO:0000259" key="2">
    <source>
        <dbReference type="Pfam" id="PF01476"/>
    </source>
</evidence>
<feature type="domain" description="LysM" evidence="2">
    <location>
        <begin position="479"/>
        <end position="515"/>
    </location>
</feature>